<evidence type="ECO:0000256" key="1">
    <source>
        <dbReference type="ARBA" id="ARBA00023012"/>
    </source>
</evidence>
<gene>
    <name evidence="4" type="ORF">Atep_12450</name>
</gene>
<dbReference type="EMBL" id="AP024563">
    <property type="protein sequence ID" value="BCU06568.1"/>
    <property type="molecule type" value="Genomic_DNA"/>
</dbReference>
<keyword evidence="5" id="KW-1185">Reference proteome</keyword>
<protein>
    <recommendedName>
        <fullName evidence="3">HTH LytTR-type domain-containing protein</fullName>
    </recommendedName>
</protein>
<evidence type="ECO:0000313" key="4">
    <source>
        <dbReference type="EMBL" id="BCU06568.1"/>
    </source>
</evidence>
<sequence>MKTLDAAGDRHREEPCWSASTSGPDDSMEDRNGRPPGACERELEIRAYYRGRHQRVSLADIIYLRADQKYVCVHHLNGVLLVDRSLCAFEHDFPDLLLRIHRNALVARSCLVGLEKQPDGSTRALLTGCDDRPVVSRRHLRDVRGWLRERLVRQDANDGRHAGR</sequence>
<evidence type="ECO:0000256" key="2">
    <source>
        <dbReference type="SAM" id="MobiDB-lite"/>
    </source>
</evidence>
<dbReference type="PANTHER" id="PTHR37299:SF1">
    <property type="entry name" value="STAGE 0 SPORULATION PROTEIN A HOMOLOG"/>
    <property type="match status" value="1"/>
</dbReference>
<dbReference type="PANTHER" id="PTHR37299">
    <property type="entry name" value="TRANSCRIPTIONAL REGULATOR-RELATED"/>
    <property type="match status" value="1"/>
</dbReference>
<name>A0ABM7QL73_9GAMM</name>
<dbReference type="PROSITE" id="PS50930">
    <property type="entry name" value="HTH_LYTTR"/>
    <property type="match status" value="1"/>
</dbReference>
<dbReference type="Proteomes" id="UP000680679">
    <property type="component" value="Chromosome"/>
</dbReference>
<keyword evidence="1" id="KW-0902">Two-component regulatory system</keyword>
<evidence type="ECO:0000313" key="5">
    <source>
        <dbReference type="Proteomes" id="UP000680679"/>
    </source>
</evidence>
<dbReference type="SMART" id="SM00850">
    <property type="entry name" value="LytTR"/>
    <property type="match status" value="1"/>
</dbReference>
<accession>A0ABM7QL73</accession>
<proteinExistence type="predicted"/>
<dbReference type="Gene3D" id="2.40.50.1020">
    <property type="entry name" value="LytTr DNA-binding domain"/>
    <property type="match status" value="1"/>
</dbReference>
<organism evidence="4 5">
    <name type="scientific">Allochromatium tepidum</name>
    <dbReference type="NCBI Taxonomy" id="553982"/>
    <lineage>
        <taxon>Bacteria</taxon>
        <taxon>Pseudomonadati</taxon>
        <taxon>Pseudomonadota</taxon>
        <taxon>Gammaproteobacteria</taxon>
        <taxon>Chromatiales</taxon>
        <taxon>Chromatiaceae</taxon>
        <taxon>Allochromatium</taxon>
    </lineage>
</organism>
<dbReference type="Pfam" id="PF04397">
    <property type="entry name" value="LytTR"/>
    <property type="match status" value="1"/>
</dbReference>
<dbReference type="InterPro" id="IPR046947">
    <property type="entry name" value="LytR-like"/>
</dbReference>
<evidence type="ECO:0000259" key="3">
    <source>
        <dbReference type="PROSITE" id="PS50930"/>
    </source>
</evidence>
<reference evidence="4 5" key="1">
    <citation type="submission" date="2021-04" db="EMBL/GenBank/DDBJ databases">
        <title>Complete genome sequencing of Allochromatium tepidum strain NZ.</title>
        <authorList>
            <person name="Tsukatani Y."/>
            <person name="Mori H."/>
        </authorList>
    </citation>
    <scope>NUCLEOTIDE SEQUENCE [LARGE SCALE GENOMIC DNA]</scope>
    <source>
        <strain evidence="4 5">NZ</strain>
    </source>
</reference>
<dbReference type="InterPro" id="IPR007492">
    <property type="entry name" value="LytTR_DNA-bd_dom"/>
</dbReference>
<feature type="region of interest" description="Disordered" evidence="2">
    <location>
        <begin position="1"/>
        <end position="37"/>
    </location>
</feature>
<feature type="domain" description="HTH LytTR-type" evidence="3">
    <location>
        <begin position="45"/>
        <end position="149"/>
    </location>
</feature>